<keyword evidence="1 4" id="KW-0489">Methyltransferase</keyword>
<accession>B7PKP3</accession>
<gene>
    <name evidence="4" type="ORF">IscW_ISCW006201</name>
</gene>
<name>B7PKP3_IXOSC</name>
<dbReference type="HOGENOM" id="CLU_037990_5_1_1"/>
<proteinExistence type="predicted"/>
<keyword evidence="6" id="KW-1185">Reference proteome</keyword>
<evidence type="ECO:0000313" key="6">
    <source>
        <dbReference type="Proteomes" id="UP000001555"/>
    </source>
</evidence>
<dbReference type="EMBL" id="ABJB010092304">
    <property type="status" value="NOT_ANNOTATED_CDS"/>
    <property type="molecule type" value="Genomic_DNA"/>
</dbReference>
<dbReference type="Pfam" id="PF13649">
    <property type="entry name" value="Methyltransf_25"/>
    <property type="match status" value="1"/>
</dbReference>
<sequence>MANASPVNDAVETEPVQVKMVPEVYIESNQIQRAMGIKILDSPQMSFAIKPSGSQQFIDVGCGTGDFTLQELLPRCQPCRRIVATDISRNMVEYAEENFAHPQIAYEVHDIESDITGLIEKYGKFERVYSFCALQWTADLTTALRNVAGLMTDQGECLLVFPVRLPLFRVWRRIAEIDRWKPYKGVIERFIPPSADIKDMSNLNSYLLGVLKNAKLKPRMCQVVTEDQSGLGLEKNIGEGDGLGVGVNYVETFLQSALLLSIGACAAPKGDIIRTDGVMKGWDGVWLNWKTFQDKIEERG</sequence>
<dbReference type="VEuPathDB" id="VectorBase:ISCP_013210"/>
<dbReference type="OrthoDB" id="8300214at2759"/>
<dbReference type="CDD" id="cd02440">
    <property type="entry name" value="AdoMet_MTases"/>
    <property type="match status" value="1"/>
</dbReference>
<dbReference type="Proteomes" id="UP000001555">
    <property type="component" value="Unassembled WGS sequence"/>
</dbReference>
<evidence type="ECO:0000256" key="1">
    <source>
        <dbReference type="ARBA" id="ARBA00022603"/>
    </source>
</evidence>
<dbReference type="EnsemblMetazoa" id="ISCW006201-RA">
    <property type="protein sequence ID" value="ISCW006201-PA"/>
    <property type="gene ID" value="ISCW006201"/>
</dbReference>
<dbReference type="EMBL" id="ABJB010721142">
    <property type="status" value="NOT_ANNOTATED_CDS"/>
    <property type="molecule type" value="Genomic_DNA"/>
</dbReference>
<dbReference type="FunCoup" id="B7PKP3">
    <property type="interactions" value="11"/>
</dbReference>
<dbReference type="STRING" id="6945.B7PKP3"/>
<dbReference type="PANTHER" id="PTHR43861:SF1">
    <property type="entry name" value="TRANS-ACONITATE 2-METHYLTRANSFERASE"/>
    <property type="match status" value="1"/>
</dbReference>
<evidence type="ECO:0000259" key="3">
    <source>
        <dbReference type="Pfam" id="PF13649"/>
    </source>
</evidence>
<dbReference type="InParanoid" id="B7PKP3"/>
<dbReference type="Gene3D" id="3.40.50.150">
    <property type="entry name" value="Vaccinia Virus protein VP39"/>
    <property type="match status" value="1"/>
</dbReference>
<protein>
    <submittedName>
        <fullName evidence="4 5">Acid methyltransferase, putative</fullName>
    </submittedName>
</protein>
<dbReference type="PANTHER" id="PTHR43861">
    <property type="entry name" value="TRANS-ACONITATE 2-METHYLTRANSFERASE-RELATED"/>
    <property type="match status" value="1"/>
</dbReference>
<evidence type="ECO:0000313" key="5">
    <source>
        <dbReference type="EnsemblMetazoa" id="ISCW006201-PA"/>
    </source>
</evidence>
<evidence type="ECO:0000256" key="2">
    <source>
        <dbReference type="ARBA" id="ARBA00022679"/>
    </source>
</evidence>
<dbReference type="VEuPathDB" id="VectorBase:ISCW006201"/>
<reference evidence="5" key="2">
    <citation type="submission" date="2020-05" db="UniProtKB">
        <authorList>
            <consortium name="EnsemblMetazoa"/>
        </authorList>
    </citation>
    <scope>IDENTIFICATION</scope>
    <source>
        <strain evidence="5">wikel</strain>
    </source>
</reference>
<dbReference type="InterPro" id="IPR041698">
    <property type="entry name" value="Methyltransf_25"/>
</dbReference>
<dbReference type="GO" id="GO:0008168">
    <property type="term" value="F:methyltransferase activity"/>
    <property type="evidence" value="ECO:0000318"/>
    <property type="project" value="GO_Central"/>
</dbReference>
<dbReference type="PaxDb" id="6945-B7PKP3"/>
<dbReference type="InterPro" id="IPR029063">
    <property type="entry name" value="SAM-dependent_MTases_sf"/>
</dbReference>
<organism>
    <name type="scientific">Ixodes scapularis</name>
    <name type="common">Black-legged tick</name>
    <name type="synonym">Deer tick</name>
    <dbReference type="NCBI Taxonomy" id="6945"/>
    <lineage>
        <taxon>Eukaryota</taxon>
        <taxon>Metazoa</taxon>
        <taxon>Ecdysozoa</taxon>
        <taxon>Arthropoda</taxon>
        <taxon>Chelicerata</taxon>
        <taxon>Arachnida</taxon>
        <taxon>Acari</taxon>
        <taxon>Parasitiformes</taxon>
        <taxon>Ixodida</taxon>
        <taxon>Ixodoidea</taxon>
        <taxon>Ixodidae</taxon>
        <taxon>Ixodinae</taxon>
        <taxon>Ixodes</taxon>
    </lineage>
</organism>
<dbReference type="VEuPathDB" id="VectorBase:ISCI006201"/>
<dbReference type="AlphaFoldDB" id="B7PKP3"/>
<dbReference type="EMBL" id="DS735014">
    <property type="protein sequence ID" value="EEC07165.1"/>
    <property type="molecule type" value="Genomic_DNA"/>
</dbReference>
<evidence type="ECO:0000313" key="4">
    <source>
        <dbReference type="EMBL" id="EEC07165.1"/>
    </source>
</evidence>
<feature type="domain" description="Methyltransferase" evidence="3">
    <location>
        <begin position="58"/>
        <end position="155"/>
    </location>
</feature>
<reference evidence="4 6" key="1">
    <citation type="submission" date="2008-03" db="EMBL/GenBank/DDBJ databases">
        <title>Annotation of Ixodes scapularis.</title>
        <authorList>
            <consortium name="Ixodes scapularis Genome Project Consortium"/>
            <person name="Caler E."/>
            <person name="Hannick L.I."/>
            <person name="Bidwell S."/>
            <person name="Joardar V."/>
            <person name="Thiagarajan M."/>
            <person name="Amedeo P."/>
            <person name="Galinsky K.J."/>
            <person name="Schobel S."/>
            <person name="Inman J."/>
            <person name="Hostetler J."/>
            <person name="Miller J."/>
            <person name="Hammond M."/>
            <person name="Megy K."/>
            <person name="Lawson D."/>
            <person name="Kodira C."/>
            <person name="Sutton G."/>
            <person name="Meyer J."/>
            <person name="Hill C.A."/>
            <person name="Birren B."/>
            <person name="Nene V."/>
            <person name="Collins F."/>
            <person name="Alarcon-Chaidez F."/>
            <person name="Wikel S."/>
            <person name="Strausberg R."/>
        </authorList>
    </citation>
    <scope>NUCLEOTIDE SEQUENCE [LARGE SCALE GENOMIC DNA]</scope>
    <source>
        <strain evidence="6">Wikel</strain>
        <strain evidence="4">Wikel colony</strain>
    </source>
</reference>
<dbReference type="GO" id="GO:0032259">
    <property type="term" value="P:methylation"/>
    <property type="evidence" value="ECO:0007669"/>
    <property type="project" value="UniProtKB-KW"/>
</dbReference>
<dbReference type="SUPFAM" id="SSF53335">
    <property type="entry name" value="S-adenosyl-L-methionine-dependent methyltransferases"/>
    <property type="match status" value="1"/>
</dbReference>
<keyword evidence="2 4" id="KW-0808">Transferase</keyword>